<name>A0A1W7A0K1_9HYPH</name>
<evidence type="ECO:0000313" key="2">
    <source>
        <dbReference type="EMBL" id="ARQ03123.1"/>
    </source>
</evidence>
<evidence type="ECO:0000313" key="3">
    <source>
        <dbReference type="Proteomes" id="UP000194137"/>
    </source>
</evidence>
<feature type="chain" id="PRO_5012664615" evidence="1">
    <location>
        <begin position="20"/>
        <end position="77"/>
    </location>
</feature>
<dbReference type="OrthoDB" id="7060861at2"/>
<gene>
    <name evidence="2" type="ORF">CAK95_22515</name>
</gene>
<dbReference type="AlphaFoldDB" id="A0A1W7A0K1"/>
<sequence>MAFAVAGVTAVFSTAPAAAQGTVAQRQGCEGDAFKFCSNYIPFVHQIENCLYRNMRNLTPACRIQMQGGTPQPRRRR</sequence>
<keyword evidence="1" id="KW-0732">Signal</keyword>
<dbReference type="EMBL" id="CP021112">
    <property type="protein sequence ID" value="ARQ03123.1"/>
    <property type="molecule type" value="Genomic_DNA"/>
</dbReference>
<feature type="signal peptide" evidence="1">
    <location>
        <begin position="1"/>
        <end position="19"/>
    </location>
</feature>
<evidence type="ECO:0000256" key="1">
    <source>
        <dbReference type="SAM" id="SignalP"/>
    </source>
</evidence>
<protein>
    <submittedName>
        <fullName evidence="2">Uncharacterized protein</fullName>
    </submittedName>
</protein>
<dbReference type="KEGG" id="psin:CAK95_22515"/>
<reference evidence="2 3" key="1">
    <citation type="submission" date="2017-05" db="EMBL/GenBank/DDBJ databases">
        <title>Full genome sequence of Pseudorhodoplanes sinuspersici.</title>
        <authorList>
            <person name="Dastgheib S.M.M."/>
            <person name="Shavandi M."/>
            <person name="Tirandaz H."/>
        </authorList>
    </citation>
    <scope>NUCLEOTIDE SEQUENCE [LARGE SCALE GENOMIC DNA]</scope>
    <source>
        <strain evidence="2 3">RIPI110</strain>
    </source>
</reference>
<keyword evidence="3" id="KW-1185">Reference proteome</keyword>
<proteinExistence type="predicted"/>
<dbReference type="Proteomes" id="UP000194137">
    <property type="component" value="Chromosome"/>
</dbReference>
<organism evidence="2 3">
    <name type="scientific">Pseudorhodoplanes sinuspersici</name>
    <dbReference type="NCBI Taxonomy" id="1235591"/>
    <lineage>
        <taxon>Bacteria</taxon>
        <taxon>Pseudomonadati</taxon>
        <taxon>Pseudomonadota</taxon>
        <taxon>Alphaproteobacteria</taxon>
        <taxon>Hyphomicrobiales</taxon>
        <taxon>Pseudorhodoplanes</taxon>
    </lineage>
</organism>
<accession>A0A1W7A0K1</accession>